<gene>
    <name evidence="1" type="ORF">A3H67_03460</name>
</gene>
<accession>A0A1G1YZF7</accession>
<proteinExistence type="predicted"/>
<dbReference type="AlphaFoldDB" id="A0A1G1YZF7"/>
<dbReference type="EMBL" id="MHIR01000016">
    <property type="protein sequence ID" value="OGY57684.1"/>
    <property type="molecule type" value="Genomic_DNA"/>
</dbReference>
<comment type="caution">
    <text evidence="1">The sequence shown here is derived from an EMBL/GenBank/DDBJ whole genome shotgun (WGS) entry which is preliminary data.</text>
</comment>
<evidence type="ECO:0008006" key="3">
    <source>
        <dbReference type="Google" id="ProtNLM"/>
    </source>
</evidence>
<evidence type="ECO:0000313" key="2">
    <source>
        <dbReference type="Proteomes" id="UP000177408"/>
    </source>
</evidence>
<evidence type="ECO:0000313" key="1">
    <source>
        <dbReference type="EMBL" id="OGY57684.1"/>
    </source>
</evidence>
<sequence>MRLINLIVEALKNIKYPLTQGEILELIEKNPKHKYCEEFSRVAVPRSAIARQLTKYSSGSKPIIKKVEARKFQLIAEDVPNETLLKEFDLHPILVKFAFDRFNVYSKTINAVKIKTRGNKINKWSNPDIAGINFSLLNLNDLFQSEVEKQGIVSNKVAQFFSFELKLKIDKSNLTECYFQAVSNSSWANFGYLVVGDLDKNKNFISNLVRLNSGYGIGVIHLNINEPEKSEIIVSAREREAVDINFMNYLSNINKDFYNFIKISKKIINTKKIENDFFDKKLI</sequence>
<dbReference type="Proteomes" id="UP000177408">
    <property type="component" value="Unassembled WGS sequence"/>
</dbReference>
<reference evidence="1 2" key="1">
    <citation type="journal article" date="2016" name="Nat. Commun.">
        <title>Thousands of microbial genomes shed light on interconnected biogeochemical processes in an aquifer system.</title>
        <authorList>
            <person name="Anantharaman K."/>
            <person name="Brown C.T."/>
            <person name="Hug L.A."/>
            <person name="Sharon I."/>
            <person name="Castelle C.J."/>
            <person name="Probst A.J."/>
            <person name="Thomas B.C."/>
            <person name="Singh A."/>
            <person name="Wilkins M.J."/>
            <person name="Karaoz U."/>
            <person name="Brodie E.L."/>
            <person name="Williams K.H."/>
            <person name="Hubbard S.S."/>
            <person name="Banfield J.F."/>
        </authorList>
    </citation>
    <scope>NUCLEOTIDE SEQUENCE [LARGE SCALE GENOMIC DNA]</scope>
</reference>
<name>A0A1G1YZF7_9BACT</name>
<protein>
    <recommendedName>
        <fullName evidence="3">HTH HARE-type domain-containing protein</fullName>
    </recommendedName>
</protein>
<organism evidence="1 2">
    <name type="scientific">Candidatus Buchananbacteria bacterium RIFCSPLOWO2_02_FULL_46_11b</name>
    <dbReference type="NCBI Taxonomy" id="1797548"/>
    <lineage>
        <taxon>Bacteria</taxon>
        <taxon>Candidatus Buchananiibacteriota</taxon>
    </lineage>
</organism>